<evidence type="ECO:0000313" key="1">
    <source>
        <dbReference type="EMBL" id="KAG7164341.1"/>
    </source>
</evidence>
<organism evidence="1 2">
    <name type="scientific">Homarus americanus</name>
    <name type="common">American lobster</name>
    <dbReference type="NCBI Taxonomy" id="6706"/>
    <lineage>
        <taxon>Eukaryota</taxon>
        <taxon>Metazoa</taxon>
        <taxon>Ecdysozoa</taxon>
        <taxon>Arthropoda</taxon>
        <taxon>Crustacea</taxon>
        <taxon>Multicrustacea</taxon>
        <taxon>Malacostraca</taxon>
        <taxon>Eumalacostraca</taxon>
        <taxon>Eucarida</taxon>
        <taxon>Decapoda</taxon>
        <taxon>Pleocyemata</taxon>
        <taxon>Astacidea</taxon>
        <taxon>Nephropoidea</taxon>
        <taxon>Nephropidae</taxon>
        <taxon>Homarus</taxon>
    </lineage>
</organism>
<protein>
    <submittedName>
        <fullName evidence="1">Uncharacterized protein</fullName>
    </submittedName>
</protein>
<keyword evidence="2" id="KW-1185">Reference proteome</keyword>
<dbReference type="Proteomes" id="UP000747542">
    <property type="component" value="Unassembled WGS sequence"/>
</dbReference>
<accession>A0A8J5JU88</accession>
<reference evidence="1" key="1">
    <citation type="journal article" date="2021" name="Sci. Adv.">
        <title>The American lobster genome reveals insights on longevity, neural, and immune adaptations.</title>
        <authorList>
            <person name="Polinski J.M."/>
            <person name="Zimin A.V."/>
            <person name="Clark K.F."/>
            <person name="Kohn A.B."/>
            <person name="Sadowski N."/>
            <person name="Timp W."/>
            <person name="Ptitsyn A."/>
            <person name="Khanna P."/>
            <person name="Romanova D.Y."/>
            <person name="Williams P."/>
            <person name="Greenwood S.J."/>
            <person name="Moroz L.L."/>
            <person name="Walt D.R."/>
            <person name="Bodnar A.G."/>
        </authorList>
    </citation>
    <scope>NUCLEOTIDE SEQUENCE</scope>
    <source>
        <strain evidence="1">GMGI-L3</strain>
    </source>
</reference>
<proteinExistence type="predicted"/>
<comment type="caution">
    <text evidence="1">The sequence shown here is derived from an EMBL/GenBank/DDBJ whole genome shotgun (WGS) entry which is preliminary data.</text>
</comment>
<sequence length="90" mass="9825">MKRSVICIGTDSMVKQSESHNIASRLAMSTGKSFHISQPVFMPTTTNSNVVSEPVSVRNKGKVPTRGRAVMLPSEKSPIVQTITVWGIRL</sequence>
<name>A0A8J5JU88_HOMAM</name>
<dbReference type="EMBL" id="JAHLQT010025476">
    <property type="protein sequence ID" value="KAG7164341.1"/>
    <property type="molecule type" value="Genomic_DNA"/>
</dbReference>
<dbReference type="AlphaFoldDB" id="A0A8J5JU88"/>
<evidence type="ECO:0000313" key="2">
    <source>
        <dbReference type="Proteomes" id="UP000747542"/>
    </source>
</evidence>
<gene>
    <name evidence="1" type="ORF">Hamer_G003511</name>
</gene>